<dbReference type="InterPro" id="IPR022002">
    <property type="entry name" value="ChsH2_Znr"/>
</dbReference>
<dbReference type="AlphaFoldDB" id="E0SRL0"/>
<dbReference type="HOGENOM" id="CLU_119412_2_2_2"/>
<evidence type="ECO:0000313" key="4">
    <source>
        <dbReference type="Proteomes" id="UP000001304"/>
    </source>
</evidence>
<evidence type="ECO:0000259" key="1">
    <source>
        <dbReference type="Pfam" id="PF01796"/>
    </source>
</evidence>
<dbReference type="Pfam" id="PF01796">
    <property type="entry name" value="OB_ChsH2_C"/>
    <property type="match status" value="1"/>
</dbReference>
<dbReference type="InterPro" id="IPR012340">
    <property type="entry name" value="NA-bd_OB-fold"/>
</dbReference>
<feature type="domain" description="ChsH2 C-terminal OB-fold" evidence="1">
    <location>
        <begin position="49"/>
        <end position="111"/>
    </location>
</feature>
<organism evidence="3 4">
    <name type="scientific">Ignisphaera aggregans (strain DSM 17230 / JCM 13409 / AQ1.S1)</name>
    <dbReference type="NCBI Taxonomy" id="583356"/>
    <lineage>
        <taxon>Archaea</taxon>
        <taxon>Thermoproteota</taxon>
        <taxon>Thermoprotei</taxon>
        <taxon>Desulfurococcales</taxon>
        <taxon>Desulfurococcaceae</taxon>
        <taxon>Ignisphaera</taxon>
    </lineage>
</organism>
<reference evidence="3 4" key="1">
    <citation type="journal article" date="2010" name="Stand. Genomic Sci.">
        <title>Complete genome sequence of Ignisphaera aggregans type strain (AQ1.S1).</title>
        <authorList>
            <person name="Goker M."/>
            <person name="Held B."/>
            <person name="Lapidus A."/>
            <person name="Nolan M."/>
            <person name="Spring S."/>
            <person name="Yasawong M."/>
            <person name="Lucas S."/>
            <person name="Glavina Del Rio T."/>
            <person name="Tice H."/>
            <person name="Cheng J.F."/>
            <person name="Goodwin L."/>
            <person name="Tapia R."/>
            <person name="Pitluck S."/>
            <person name="Liolios K."/>
            <person name="Ivanova N."/>
            <person name="Mavromatis K."/>
            <person name="Mikhailova N."/>
            <person name="Pati A."/>
            <person name="Chen A."/>
            <person name="Palaniappan K."/>
            <person name="Brambilla E."/>
            <person name="Land M."/>
            <person name="Hauser L."/>
            <person name="Chang Y.J."/>
            <person name="Jeffries C.D."/>
            <person name="Brettin T."/>
            <person name="Detter J.C."/>
            <person name="Han C."/>
            <person name="Rohde M."/>
            <person name="Sikorski J."/>
            <person name="Woyke T."/>
            <person name="Bristow J."/>
            <person name="Eisen J.A."/>
            <person name="Markowitz V."/>
            <person name="Hugenholtz P."/>
            <person name="Kyrpides N.C."/>
            <person name="Klenk H.P."/>
        </authorList>
    </citation>
    <scope>NUCLEOTIDE SEQUENCE [LARGE SCALE GENOMIC DNA]</scope>
    <source>
        <strain evidence="4">DSM 17230 / JCM 13409 / AQ1.S1</strain>
    </source>
</reference>
<evidence type="ECO:0000313" key="3">
    <source>
        <dbReference type="EMBL" id="ADM27285.1"/>
    </source>
</evidence>
<name>E0SRL0_IGNAA</name>
<protein>
    <recommendedName>
        <fullName evidence="5">Zn-ribbon domain-containing OB-fold protein</fullName>
    </recommendedName>
</protein>
<evidence type="ECO:0008006" key="5">
    <source>
        <dbReference type="Google" id="ProtNLM"/>
    </source>
</evidence>
<dbReference type="PANTHER" id="PTHR34075">
    <property type="entry name" value="BLR3430 PROTEIN"/>
    <property type="match status" value="1"/>
</dbReference>
<accession>E0SRL0</accession>
<proteinExistence type="predicted"/>
<dbReference type="Proteomes" id="UP000001304">
    <property type="component" value="Chromosome"/>
</dbReference>
<dbReference type="KEGG" id="iag:Igag_0447"/>
<dbReference type="BioCyc" id="IAGG583356:GHAH-450-MONOMER"/>
<dbReference type="InterPro" id="IPR052513">
    <property type="entry name" value="Thioester_dehydratase-like"/>
</dbReference>
<dbReference type="Pfam" id="PF12172">
    <property type="entry name" value="zf-ChsH2"/>
    <property type="match status" value="1"/>
</dbReference>
<dbReference type="EMBL" id="CP002098">
    <property type="protein sequence ID" value="ADM27285.1"/>
    <property type="molecule type" value="Genomic_DNA"/>
</dbReference>
<gene>
    <name evidence="3" type="ordered locus">Igag_0447</name>
</gene>
<evidence type="ECO:0000259" key="2">
    <source>
        <dbReference type="Pfam" id="PF12172"/>
    </source>
</evidence>
<sequence length="133" mass="15317">MKISPARVWRERDARYRLIGSKCLRCGKEFYPPKPSCPYCGSRETTRIELPKKGKVISWTVEYTVPEGYRSRAPIIAALIELENGVKVLSTLADVEPNEVYIGMEVEAVLRRIWEESNENLIIYGIKFIPIKQ</sequence>
<dbReference type="InterPro" id="IPR002878">
    <property type="entry name" value="ChsH2_C"/>
</dbReference>
<dbReference type="STRING" id="583356.Igag_0447"/>
<dbReference type="Gene3D" id="6.10.30.10">
    <property type="match status" value="1"/>
</dbReference>
<feature type="domain" description="ChsH2 rubredoxin-like zinc ribbon" evidence="2">
    <location>
        <begin position="12"/>
        <end position="44"/>
    </location>
</feature>
<keyword evidence="4" id="KW-1185">Reference proteome</keyword>
<dbReference type="PANTHER" id="PTHR34075:SF5">
    <property type="entry name" value="BLR3430 PROTEIN"/>
    <property type="match status" value="1"/>
</dbReference>
<dbReference type="SUPFAM" id="SSF50249">
    <property type="entry name" value="Nucleic acid-binding proteins"/>
    <property type="match status" value="1"/>
</dbReference>